<keyword evidence="2" id="KW-1185">Reference proteome</keyword>
<dbReference type="AlphaFoldDB" id="A0AAV4NQM3"/>
<evidence type="ECO:0000313" key="1">
    <source>
        <dbReference type="EMBL" id="GIX85991.1"/>
    </source>
</evidence>
<evidence type="ECO:0000313" key="2">
    <source>
        <dbReference type="Proteomes" id="UP001054945"/>
    </source>
</evidence>
<sequence length="124" mass="14010">MRVVANKGFVGVTIKKLPPHRVAPWLMIYYVPFKKHYHTGHLRKNPLEKYLVASSSPAGSCFFFPSDDNTSVQCHCCMFFLPSRLSGLEFHGRSGLEFLLGALARAGRQLHNLPLSTFFLPFRG</sequence>
<protein>
    <submittedName>
        <fullName evidence="1">Uncharacterized protein</fullName>
    </submittedName>
</protein>
<dbReference type="Proteomes" id="UP001054945">
    <property type="component" value="Unassembled WGS sequence"/>
</dbReference>
<accession>A0AAV4NQM3</accession>
<gene>
    <name evidence="1" type="ORF">CEXT_388131</name>
</gene>
<reference evidence="1 2" key="1">
    <citation type="submission" date="2021-06" db="EMBL/GenBank/DDBJ databases">
        <title>Caerostris extrusa draft genome.</title>
        <authorList>
            <person name="Kono N."/>
            <person name="Arakawa K."/>
        </authorList>
    </citation>
    <scope>NUCLEOTIDE SEQUENCE [LARGE SCALE GENOMIC DNA]</scope>
</reference>
<name>A0AAV4NQM3_CAEEX</name>
<comment type="caution">
    <text evidence="1">The sequence shown here is derived from an EMBL/GenBank/DDBJ whole genome shotgun (WGS) entry which is preliminary data.</text>
</comment>
<dbReference type="EMBL" id="BPLR01021109">
    <property type="protein sequence ID" value="GIX85991.1"/>
    <property type="molecule type" value="Genomic_DNA"/>
</dbReference>
<organism evidence="1 2">
    <name type="scientific">Caerostris extrusa</name>
    <name type="common">Bark spider</name>
    <name type="synonym">Caerostris bankana</name>
    <dbReference type="NCBI Taxonomy" id="172846"/>
    <lineage>
        <taxon>Eukaryota</taxon>
        <taxon>Metazoa</taxon>
        <taxon>Ecdysozoa</taxon>
        <taxon>Arthropoda</taxon>
        <taxon>Chelicerata</taxon>
        <taxon>Arachnida</taxon>
        <taxon>Araneae</taxon>
        <taxon>Araneomorphae</taxon>
        <taxon>Entelegynae</taxon>
        <taxon>Araneoidea</taxon>
        <taxon>Araneidae</taxon>
        <taxon>Caerostris</taxon>
    </lineage>
</organism>
<proteinExistence type="predicted"/>